<dbReference type="VEuPathDB" id="FungiDB:UMAG_01750"/>
<evidence type="ECO:0000256" key="3">
    <source>
        <dbReference type="ARBA" id="ARBA00023277"/>
    </source>
</evidence>
<keyword evidence="2 5" id="KW-0378">Hydrolase</keyword>
<evidence type="ECO:0008006" key="9">
    <source>
        <dbReference type="Google" id="ProtNLM"/>
    </source>
</evidence>
<evidence type="ECO:0000256" key="6">
    <source>
        <dbReference type="SAM" id="SignalP"/>
    </source>
</evidence>
<accession>A0A0D1CW48</accession>
<dbReference type="SUPFAM" id="SSF75005">
    <property type="entry name" value="Arabinanase/levansucrase/invertase"/>
    <property type="match status" value="1"/>
</dbReference>
<feature type="chain" id="PRO_5002240029" description="Glycoside hydrolase family 43 protein" evidence="6">
    <location>
        <begin position="23"/>
        <end position="393"/>
    </location>
</feature>
<reference evidence="7 8" key="1">
    <citation type="journal article" date="2006" name="Nature">
        <title>Insights from the genome of the biotrophic fungal plant pathogen Ustilago maydis.</title>
        <authorList>
            <person name="Kamper J."/>
            <person name="Kahmann R."/>
            <person name="Bolker M."/>
            <person name="Ma L.J."/>
            <person name="Brefort T."/>
            <person name="Saville B.J."/>
            <person name="Banuett F."/>
            <person name="Kronstad J.W."/>
            <person name="Gold S.E."/>
            <person name="Muller O."/>
            <person name="Perlin M.H."/>
            <person name="Wosten H.A."/>
            <person name="de Vries R."/>
            <person name="Ruiz-Herrera J."/>
            <person name="Reynaga-Pena C.G."/>
            <person name="Snetselaar K."/>
            <person name="McCann M."/>
            <person name="Perez-Martin J."/>
            <person name="Feldbrugge M."/>
            <person name="Basse C.W."/>
            <person name="Steinberg G."/>
            <person name="Ibeas J.I."/>
            <person name="Holloman W."/>
            <person name="Guzman P."/>
            <person name="Farman M."/>
            <person name="Stajich J.E."/>
            <person name="Sentandreu R."/>
            <person name="Gonzalez-Prieto J.M."/>
            <person name="Kennell J.C."/>
            <person name="Molina L."/>
            <person name="Schirawski J."/>
            <person name="Mendoza-Mendoza A."/>
            <person name="Greilinger D."/>
            <person name="Munch K."/>
            <person name="Rossel N."/>
            <person name="Scherer M."/>
            <person name="Vranes M."/>
            <person name="Ladendorf O."/>
            <person name="Vincon V."/>
            <person name="Fuchs U."/>
            <person name="Sandrock B."/>
            <person name="Meng S."/>
            <person name="Ho E.C."/>
            <person name="Cahill M.J."/>
            <person name="Boyce K.J."/>
            <person name="Klose J."/>
            <person name="Klosterman S.J."/>
            <person name="Deelstra H.J."/>
            <person name="Ortiz-Castellanos L."/>
            <person name="Li W."/>
            <person name="Sanchez-Alonso P."/>
            <person name="Schreier P.H."/>
            <person name="Hauser-Hahn I."/>
            <person name="Vaupel M."/>
            <person name="Koopmann E."/>
            <person name="Friedrich G."/>
            <person name="Voss H."/>
            <person name="Schluter T."/>
            <person name="Margolis J."/>
            <person name="Platt D."/>
            <person name="Swimmer C."/>
            <person name="Gnirke A."/>
            <person name="Chen F."/>
            <person name="Vysotskaia V."/>
            <person name="Mannhaupt G."/>
            <person name="Guldener U."/>
            <person name="Munsterkotter M."/>
            <person name="Haase D."/>
            <person name="Oesterheld M."/>
            <person name="Mewes H.W."/>
            <person name="Mauceli E.W."/>
            <person name="DeCaprio D."/>
            <person name="Wade C.M."/>
            <person name="Butler J."/>
            <person name="Young S."/>
            <person name="Jaffe D.B."/>
            <person name="Calvo S."/>
            <person name="Nusbaum C."/>
            <person name="Galagan J."/>
            <person name="Birren B.W."/>
        </authorList>
    </citation>
    <scope>NUCLEOTIDE SEQUENCE [LARGE SCALE GENOMIC DNA]</scope>
    <source>
        <strain evidence="8">DSM 14603 / FGSC 9021 / UM521</strain>
    </source>
</reference>
<dbReference type="PANTHER" id="PTHR43772">
    <property type="entry name" value="ENDO-1,4-BETA-XYLANASE"/>
    <property type="match status" value="1"/>
</dbReference>
<keyword evidence="8" id="KW-1185">Reference proteome</keyword>
<evidence type="ECO:0000256" key="1">
    <source>
        <dbReference type="ARBA" id="ARBA00009865"/>
    </source>
</evidence>
<evidence type="ECO:0000256" key="4">
    <source>
        <dbReference type="ARBA" id="ARBA00023295"/>
    </source>
</evidence>
<dbReference type="InterPro" id="IPR006710">
    <property type="entry name" value="Glyco_hydro_43"/>
</dbReference>
<dbReference type="InterPro" id="IPR052176">
    <property type="entry name" value="Glycosyl_Hydrlase_43_Enz"/>
</dbReference>
<gene>
    <name evidence="7" type="ORF">UMAG_01750</name>
</gene>
<dbReference type="OrthoDB" id="272289at2759"/>
<keyword evidence="6" id="KW-0732">Signal</keyword>
<dbReference type="eggNOG" id="ENOG502R22C">
    <property type="taxonomic scope" value="Eukaryota"/>
</dbReference>
<dbReference type="Gene3D" id="2.115.10.20">
    <property type="entry name" value="Glycosyl hydrolase domain, family 43"/>
    <property type="match status" value="1"/>
</dbReference>
<keyword evidence="4 5" id="KW-0326">Glycosidase</keyword>
<dbReference type="AlphaFoldDB" id="A0A0D1CW48"/>
<evidence type="ECO:0000313" key="8">
    <source>
        <dbReference type="Proteomes" id="UP000000561"/>
    </source>
</evidence>
<sequence length="393" mass="42596">MLQLVPAILVLGLAVTAQQSSARPLLSAAKPAGKHTALLSPLDVPWGQFGPAAKQAGSQASGSDTINEDASGLAPALAPGIINSIGEGFDPQFLTVTKDGKPFYLVTDVDFGVNVFLRASFDLNDIYQDESKKYTIHHYPNTTYPEGVGTEAADIVRYGDNFLYTVSAIADDTMRLLISKTDDALGEYTDLGRILAQDGTPLKGYDPHVIVHPNGNSYLTWSNHEYVQIVQLQNGAPARAASPIVDLVSYGVNTEAPSSWIFDNQANGSRTLNLVYAEGNYYQSNYNTRLLYIDVEEDPLDPSRWYQRAQPILASDSSQGVYGPGSGSLFDGPDGNVWCAYGAFASRDGADNGKNERYVRVQVAEADAKGVWLPTQVIRAQKLTETRPSEHQL</sequence>
<name>A0A0D1CW48_MYCMD</name>
<dbReference type="Pfam" id="PF04616">
    <property type="entry name" value="Glyco_hydro_43"/>
    <property type="match status" value="1"/>
</dbReference>
<comment type="similarity">
    <text evidence="1 5">Belongs to the glycosyl hydrolase 43 family.</text>
</comment>
<dbReference type="KEGG" id="uma:UMAG_01750"/>
<evidence type="ECO:0000256" key="5">
    <source>
        <dbReference type="RuleBase" id="RU361187"/>
    </source>
</evidence>
<dbReference type="GO" id="GO:0004553">
    <property type="term" value="F:hydrolase activity, hydrolyzing O-glycosyl compounds"/>
    <property type="evidence" value="ECO:0007669"/>
    <property type="project" value="InterPro"/>
</dbReference>
<dbReference type="Proteomes" id="UP000000561">
    <property type="component" value="Chromosome 3"/>
</dbReference>
<dbReference type="GeneID" id="23562661"/>
<organism evidence="7 8">
    <name type="scientific">Mycosarcoma maydis</name>
    <name type="common">Corn smut fungus</name>
    <name type="synonym">Ustilago maydis</name>
    <dbReference type="NCBI Taxonomy" id="5270"/>
    <lineage>
        <taxon>Eukaryota</taxon>
        <taxon>Fungi</taxon>
        <taxon>Dikarya</taxon>
        <taxon>Basidiomycota</taxon>
        <taxon>Ustilaginomycotina</taxon>
        <taxon>Ustilaginomycetes</taxon>
        <taxon>Ustilaginales</taxon>
        <taxon>Ustilaginaceae</taxon>
        <taxon>Mycosarcoma</taxon>
    </lineage>
</organism>
<dbReference type="InterPro" id="IPR023296">
    <property type="entry name" value="Glyco_hydro_beta-prop_sf"/>
</dbReference>
<evidence type="ECO:0000256" key="2">
    <source>
        <dbReference type="ARBA" id="ARBA00022801"/>
    </source>
</evidence>
<dbReference type="RefSeq" id="XP_011387715.1">
    <property type="nucleotide sequence ID" value="XM_011389413.1"/>
</dbReference>
<dbReference type="PANTHER" id="PTHR43772:SF2">
    <property type="entry name" value="PUTATIVE (AFU_ORTHOLOGUE AFUA_2G04480)-RELATED"/>
    <property type="match status" value="1"/>
</dbReference>
<dbReference type="EMBL" id="CM003142">
    <property type="protein sequence ID" value="KIS70583.1"/>
    <property type="molecule type" value="Genomic_DNA"/>
</dbReference>
<protein>
    <recommendedName>
        <fullName evidence="9">Glycoside hydrolase family 43 protein</fullName>
    </recommendedName>
</protein>
<keyword evidence="3" id="KW-0119">Carbohydrate metabolism</keyword>
<feature type="signal peptide" evidence="6">
    <location>
        <begin position="1"/>
        <end position="22"/>
    </location>
</feature>
<evidence type="ECO:0000313" key="7">
    <source>
        <dbReference type="EMBL" id="KIS70583.1"/>
    </source>
</evidence>
<dbReference type="GO" id="GO:0005975">
    <property type="term" value="P:carbohydrate metabolic process"/>
    <property type="evidence" value="ECO:0007669"/>
    <property type="project" value="InterPro"/>
</dbReference>
<proteinExistence type="inferred from homology"/>
<dbReference type="InParanoid" id="A0A0D1CW48"/>